<dbReference type="EMBL" id="JAHMHS010000064">
    <property type="protein sequence ID" value="KAK1723485.1"/>
    <property type="molecule type" value="Genomic_DNA"/>
</dbReference>
<sequence>MAGALKLTPPSEPPPTKSGGQIHFFSRPLNWSFSVPAPRDIEIFCHRGNSVRADT</sequence>
<name>A0AAD8UKG7_GLOAC</name>
<dbReference type="Proteomes" id="UP001244207">
    <property type="component" value="Unassembled WGS sequence"/>
</dbReference>
<protein>
    <submittedName>
        <fullName evidence="2">Uncharacterized protein</fullName>
    </submittedName>
</protein>
<reference evidence="2" key="1">
    <citation type="submission" date="2021-12" db="EMBL/GenBank/DDBJ databases">
        <title>Comparative genomics, transcriptomics and evolutionary studies reveal genomic signatures of adaptation to plant cell wall in hemibiotrophic fungi.</title>
        <authorList>
            <consortium name="DOE Joint Genome Institute"/>
            <person name="Baroncelli R."/>
            <person name="Diaz J.F."/>
            <person name="Benocci T."/>
            <person name="Peng M."/>
            <person name="Battaglia E."/>
            <person name="Haridas S."/>
            <person name="Andreopoulos W."/>
            <person name="Labutti K."/>
            <person name="Pangilinan J."/>
            <person name="Floch G.L."/>
            <person name="Makela M.R."/>
            <person name="Henrissat B."/>
            <person name="Grigoriev I.V."/>
            <person name="Crouch J.A."/>
            <person name="De Vries R.P."/>
            <person name="Sukno S.A."/>
            <person name="Thon M.R."/>
        </authorList>
    </citation>
    <scope>NUCLEOTIDE SEQUENCE</scope>
    <source>
        <strain evidence="2">CBS 112980</strain>
    </source>
</reference>
<proteinExistence type="predicted"/>
<evidence type="ECO:0000313" key="3">
    <source>
        <dbReference type="Proteomes" id="UP001244207"/>
    </source>
</evidence>
<dbReference type="RefSeq" id="XP_060363540.1">
    <property type="nucleotide sequence ID" value="XM_060508537.1"/>
</dbReference>
<dbReference type="GeneID" id="85392436"/>
<feature type="region of interest" description="Disordered" evidence="1">
    <location>
        <begin position="1"/>
        <end position="21"/>
    </location>
</feature>
<keyword evidence="3" id="KW-1185">Reference proteome</keyword>
<evidence type="ECO:0000256" key="1">
    <source>
        <dbReference type="SAM" id="MobiDB-lite"/>
    </source>
</evidence>
<comment type="caution">
    <text evidence="2">The sequence shown here is derived from an EMBL/GenBank/DDBJ whole genome shotgun (WGS) entry which is preliminary data.</text>
</comment>
<gene>
    <name evidence="2" type="ORF">BDZ83DRAFT_626072</name>
</gene>
<organism evidence="2 3">
    <name type="scientific">Glomerella acutata</name>
    <name type="common">Colletotrichum acutatum</name>
    <dbReference type="NCBI Taxonomy" id="27357"/>
    <lineage>
        <taxon>Eukaryota</taxon>
        <taxon>Fungi</taxon>
        <taxon>Dikarya</taxon>
        <taxon>Ascomycota</taxon>
        <taxon>Pezizomycotina</taxon>
        <taxon>Sordariomycetes</taxon>
        <taxon>Hypocreomycetidae</taxon>
        <taxon>Glomerellales</taxon>
        <taxon>Glomerellaceae</taxon>
        <taxon>Colletotrichum</taxon>
        <taxon>Colletotrichum acutatum species complex</taxon>
    </lineage>
</organism>
<accession>A0AAD8UKG7</accession>
<evidence type="ECO:0000313" key="2">
    <source>
        <dbReference type="EMBL" id="KAK1723485.1"/>
    </source>
</evidence>
<dbReference type="AlphaFoldDB" id="A0AAD8UKG7"/>